<dbReference type="GO" id="GO:0009252">
    <property type="term" value="P:peptidoglycan biosynthetic process"/>
    <property type="evidence" value="ECO:0007669"/>
    <property type="project" value="UniProtKB-UniRule"/>
</dbReference>
<evidence type="ECO:0000256" key="9">
    <source>
        <dbReference type="ARBA" id="ARBA00023316"/>
    </source>
</evidence>
<dbReference type="GO" id="GO:0051301">
    <property type="term" value="P:cell division"/>
    <property type="evidence" value="ECO:0007669"/>
    <property type="project" value="UniProtKB-KW"/>
</dbReference>
<dbReference type="EMBL" id="PCTL01000003">
    <property type="protein sequence ID" value="PIP73891.1"/>
    <property type="molecule type" value="Genomic_DNA"/>
</dbReference>
<dbReference type="GO" id="GO:0005886">
    <property type="term" value="C:plasma membrane"/>
    <property type="evidence" value="ECO:0007669"/>
    <property type="project" value="UniProtKB-SubCell"/>
</dbReference>
<evidence type="ECO:0000259" key="12">
    <source>
        <dbReference type="Pfam" id="PF04101"/>
    </source>
</evidence>
<dbReference type="GO" id="GO:0008360">
    <property type="term" value="P:regulation of cell shape"/>
    <property type="evidence" value="ECO:0007669"/>
    <property type="project" value="UniProtKB-KW"/>
</dbReference>
<proteinExistence type="inferred from homology"/>
<dbReference type="HAMAP" id="MF_00033">
    <property type="entry name" value="MurG"/>
    <property type="match status" value="1"/>
</dbReference>
<evidence type="ECO:0000313" key="14">
    <source>
        <dbReference type="Proteomes" id="UP000230638"/>
    </source>
</evidence>
<keyword evidence="8 10" id="KW-0131">Cell cycle</keyword>
<evidence type="ECO:0000256" key="10">
    <source>
        <dbReference type="HAMAP-Rule" id="MF_00033"/>
    </source>
</evidence>
<dbReference type="PANTHER" id="PTHR21015:SF27">
    <property type="entry name" value="UDP-N-ACETYLGLUCOSAMINE--N-ACETYLMURAMYL-(PENTAPEPTIDE) PYROPHOSPHORYL-UNDECAPRENOL N-ACETYLGLUCOSAMINE TRANSFERASE"/>
    <property type="match status" value="1"/>
</dbReference>
<dbReference type="PANTHER" id="PTHR21015">
    <property type="entry name" value="UDP-N-ACETYLGLUCOSAMINE--N-ACETYLMURAMYL-(PENTAPEPTIDE) PYROPHOSPHORYL-UNDECAPRENOL N-ACETYLGLUCOSAMINE TRANSFERASE 1"/>
    <property type="match status" value="1"/>
</dbReference>
<protein>
    <recommendedName>
        <fullName evidence="10">UDP-N-acetylglucosamine--N-acetylmuramyl-(pentapeptide) pyrophosphoryl-undecaprenol N-acetylglucosamine transferase</fullName>
        <ecNumber evidence="10">2.4.1.227</ecNumber>
    </recommendedName>
    <alternativeName>
        <fullName evidence="10">Undecaprenyl-PP-MurNAc-pentapeptide-UDPGlcNAc GlcNAc transferase</fullName>
    </alternativeName>
</protein>
<dbReference type="NCBIfam" id="TIGR01133">
    <property type="entry name" value="murG"/>
    <property type="match status" value="1"/>
</dbReference>
<keyword evidence="9 10" id="KW-0961">Cell wall biogenesis/degradation</keyword>
<organism evidence="13 14">
    <name type="scientific">Candidatus Lloydbacteria bacterium CG22_combo_CG10-13_8_21_14_all_47_15</name>
    <dbReference type="NCBI Taxonomy" id="1974635"/>
    <lineage>
        <taxon>Bacteria</taxon>
        <taxon>Candidatus Lloydiibacteriota</taxon>
    </lineage>
</organism>
<dbReference type="AlphaFoldDB" id="A0A2H0CVV4"/>
<gene>
    <name evidence="10 13" type="primary">murG</name>
    <name evidence="13" type="ORF">COW88_00505</name>
</gene>
<keyword evidence="5 10" id="KW-0133">Cell shape</keyword>
<keyword evidence="7 10" id="KW-0472">Membrane</keyword>
<feature type="binding site" evidence="10">
    <location>
        <position position="303"/>
    </location>
    <ligand>
        <name>UDP-N-acetyl-alpha-D-glucosamine</name>
        <dbReference type="ChEBI" id="CHEBI:57705"/>
    </ligand>
</feature>
<comment type="catalytic activity">
    <reaction evidence="10">
        <text>di-trans,octa-cis-undecaprenyl diphospho-N-acetyl-alpha-D-muramoyl-L-alanyl-D-glutamyl-meso-2,6-diaminopimeloyl-D-alanyl-D-alanine + UDP-N-acetyl-alpha-D-glucosamine = di-trans,octa-cis-undecaprenyl diphospho-[N-acetyl-alpha-D-glucosaminyl-(1-&gt;4)]-N-acetyl-alpha-D-muramoyl-L-alanyl-D-glutamyl-meso-2,6-diaminopimeloyl-D-alanyl-D-alanine + UDP + H(+)</text>
        <dbReference type="Rhea" id="RHEA:31227"/>
        <dbReference type="ChEBI" id="CHEBI:15378"/>
        <dbReference type="ChEBI" id="CHEBI:57705"/>
        <dbReference type="ChEBI" id="CHEBI:58223"/>
        <dbReference type="ChEBI" id="CHEBI:61387"/>
        <dbReference type="ChEBI" id="CHEBI:61388"/>
        <dbReference type="EC" id="2.4.1.227"/>
    </reaction>
</comment>
<dbReference type="Pfam" id="PF03033">
    <property type="entry name" value="Glyco_transf_28"/>
    <property type="match status" value="1"/>
</dbReference>
<keyword evidence="3 10" id="KW-0328">Glycosyltransferase</keyword>
<dbReference type="InterPro" id="IPR004276">
    <property type="entry name" value="GlycoTrans_28_N"/>
</dbReference>
<feature type="binding site" evidence="10">
    <location>
        <position position="199"/>
    </location>
    <ligand>
        <name>UDP-N-acetyl-alpha-D-glucosamine</name>
        <dbReference type="ChEBI" id="CHEBI:57705"/>
    </ligand>
</feature>
<sequence>MKILFAGGGTGGHFYPIIAIAEELLHIADEEKLVDLELYYLAPTPYDVDSLFKHNIIYKRIPAGKLRNYFSLLNFFDFFRTGIGIIKAVIDIYFIFPDVIVGKGGYTSFPVLLAGRLFRIPIIIHESDSVAGKVNRWAGKFATRIAISYPEAAQYFPEDKVALTGNPIRKEIASPAPSGAHEYLGLEEGVQTLLILGGSQGAQHINEVIVDSLPRLVSSYQIIHQTGLSHIDEVKQLASVTLKDTFAKGRYHPFEYLNTTAMRMAAGAADLVISRAGSAIFEIAAWEKPSILIPISEKVAHDQRENAFTYARSGAAVVIEDNNLTKNILVPEIEKIMSDSVLQEKMKKSAREFARHDAARTIAREIIQIALSHEKTN</sequence>
<keyword evidence="1 10" id="KW-1003">Cell membrane</keyword>
<dbReference type="GO" id="GO:0005975">
    <property type="term" value="P:carbohydrate metabolic process"/>
    <property type="evidence" value="ECO:0007669"/>
    <property type="project" value="InterPro"/>
</dbReference>
<dbReference type="GO" id="GO:0050511">
    <property type="term" value="F:undecaprenyldiphospho-muramoylpentapeptide beta-N-acetylglucosaminyltransferase activity"/>
    <property type="evidence" value="ECO:0007669"/>
    <property type="project" value="UniProtKB-UniRule"/>
</dbReference>
<feature type="binding site" evidence="10">
    <location>
        <position position="169"/>
    </location>
    <ligand>
        <name>UDP-N-acetyl-alpha-D-glucosamine</name>
        <dbReference type="ChEBI" id="CHEBI:57705"/>
    </ligand>
</feature>
<dbReference type="Proteomes" id="UP000230638">
    <property type="component" value="Unassembled WGS sequence"/>
</dbReference>
<feature type="domain" description="Glycosyl transferase family 28 C-terminal" evidence="12">
    <location>
        <begin position="192"/>
        <end position="355"/>
    </location>
</feature>
<dbReference type="EC" id="2.4.1.227" evidence="10"/>
<name>A0A2H0CVV4_9BACT</name>
<dbReference type="CDD" id="cd03785">
    <property type="entry name" value="GT28_MurG"/>
    <property type="match status" value="1"/>
</dbReference>
<comment type="caution">
    <text evidence="10">Lacks conserved residue(s) required for the propagation of feature annotation.</text>
</comment>
<evidence type="ECO:0000256" key="4">
    <source>
        <dbReference type="ARBA" id="ARBA00022679"/>
    </source>
</evidence>
<evidence type="ECO:0000256" key="1">
    <source>
        <dbReference type="ARBA" id="ARBA00022475"/>
    </source>
</evidence>
<dbReference type="InterPro" id="IPR006009">
    <property type="entry name" value="GlcNAc_MurG"/>
</dbReference>
<keyword evidence="2 10" id="KW-0132">Cell division</keyword>
<evidence type="ECO:0000256" key="2">
    <source>
        <dbReference type="ARBA" id="ARBA00022618"/>
    </source>
</evidence>
<feature type="domain" description="Glycosyltransferase family 28 N-terminal" evidence="11">
    <location>
        <begin position="3"/>
        <end position="147"/>
    </location>
</feature>
<evidence type="ECO:0000256" key="6">
    <source>
        <dbReference type="ARBA" id="ARBA00022984"/>
    </source>
</evidence>
<comment type="pathway">
    <text evidence="10">Cell wall biogenesis; peptidoglycan biosynthesis.</text>
</comment>
<dbReference type="SUPFAM" id="SSF53756">
    <property type="entry name" value="UDP-Glycosyltransferase/glycogen phosphorylase"/>
    <property type="match status" value="1"/>
</dbReference>
<evidence type="ECO:0000259" key="11">
    <source>
        <dbReference type="Pfam" id="PF03033"/>
    </source>
</evidence>
<dbReference type="InterPro" id="IPR007235">
    <property type="entry name" value="Glyco_trans_28_C"/>
</dbReference>
<evidence type="ECO:0000256" key="5">
    <source>
        <dbReference type="ARBA" id="ARBA00022960"/>
    </source>
</evidence>
<reference evidence="13 14" key="1">
    <citation type="submission" date="2017-09" db="EMBL/GenBank/DDBJ databases">
        <title>Depth-based differentiation of microbial function through sediment-hosted aquifers and enrichment of novel symbionts in the deep terrestrial subsurface.</title>
        <authorList>
            <person name="Probst A.J."/>
            <person name="Ladd B."/>
            <person name="Jarett J.K."/>
            <person name="Geller-Mcgrath D.E."/>
            <person name="Sieber C.M."/>
            <person name="Emerson J.B."/>
            <person name="Anantharaman K."/>
            <person name="Thomas B.C."/>
            <person name="Malmstrom R."/>
            <person name="Stieglmeier M."/>
            <person name="Klingl A."/>
            <person name="Woyke T."/>
            <person name="Ryan C.M."/>
            <person name="Banfield J.F."/>
        </authorList>
    </citation>
    <scope>NUCLEOTIDE SEQUENCE [LARGE SCALE GENOMIC DNA]</scope>
    <source>
        <strain evidence="13">CG22_combo_CG10-13_8_21_14_all_47_15</strain>
    </source>
</reference>
<evidence type="ECO:0000256" key="7">
    <source>
        <dbReference type="ARBA" id="ARBA00023136"/>
    </source>
</evidence>
<comment type="function">
    <text evidence="10">Cell wall formation. Catalyzes the transfer of a GlcNAc subunit on undecaprenyl-pyrophosphoryl-MurNAc-pentapeptide (lipid intermediate I) to form undecaprenyl-pyrophosphoryl-MurNAc-(pentapeptide)GlcNAc (lipid intermediate II).</text>
</comment>
<feature type="binding site" evidence="10">
    <location>
        <begin position="10"/>
        <end position="12"/>
    </location>
    <ligand>
        <name>UDP-N-acetyl-alpha-D-glucosamine</name>
        <dbReference type="ChEBI" id="CHEBI:57705"/>
    </ligand>
</feature>
<keyword evidence="4 10" id="KW-0808">Transferase</keyword>
<accession>A0A2H0CVV4</accession>
<dbReference type="GO" id="GO:0051991">
    <property type="term" value="F:UDP-N-acetyl-D-glucosamine:N-acetylmuramoyl-L-alanyl-D-glutamyl-meso-2,6-diaminopimelyl-D-alanyl-D-alanine-diphosphoundecaprenol 4-beta-N-acetylglucosaminlytransferase activity"/>
    <property type="evidence" value="ECO:0007669"/>
    <property type="project" value="RHEA"/>
</dbReference>
<comment type="caution">
    <text evidence="13">The sequence shown here is derived from an EMBL/GenBank/DDBJ whole genome shotgun (WGS) entry which is preliminary data.</text>
</comment>
<keyword evidence="6 10" id="KW-0573">Peptidoglycan synthesis</keyword>
<comment type="subcellular location">
    <subcellularLocation>
        <location evidence="10">Cell membrane</location>
        <topology evidence="10">Peripheral membrane protein</topology>
        <orientation evidence="10">Cytoplasmic side</orientation>
    </subcellularLocation>
</comment>
<dbReference type="Pfam" id="PF04101">
    <property type="entry name" value="Glyco_tran_28_C"/>
    <property type="match status" value="1"/>
</dbReference>
<dbReference type="GO" id="GO:0071555">
    <property type="term" value="P:cell wall organization"/>
    <property type="evidence" value="ECO:0007669"/>
    <property type="project" value="UniProtKB-KW"/>
</dbReference>
<dbReference type="Gene3D" id="3.40.50.2000">
    <property type="entry name" value="Glycogen Phosphorylase B"/>
    <property type="match status" value="2"/>
</dbReference>
<evidence type="ECO:0000256" key="3">
    <source>
        <dbReference type="ARBA" id="ARBA00022676"/>
    </source>
</evidence>
<dbReference type="UniPathway" id="UPA00219"/>
<evidence type="ECO:0000256" key="8">
    <source>
        <dbReference type="ARBA" id="ARBA00023306"/>
    </source>
</evidence>
<comment type="similarity">
    <text evidence="10">Belongs to the glycosyltransferase 28 family. MurG subfamily.</text>
</comment>
<evidence type="ECO:0000313" key="13">
    <source>
        <dbReference type="EMBL" id="PIP73891.1"/>
    </source>
</evidence>